<gene>
    <name evidence="8" type="ORF">H8R92_07850</name>
</gene>
<proteinExistence type="inferred from homology"/>
<evidence type="ECO:0000313" key="8">
    <source>
        <dbReference type="EMBL" id="MBC5640338.1"/>
    </source>
</evidence>
<organism evidence="8 9">
    <name type="scientific">Clostridium lentum</name>
    <dbReference type="NCBI Taxonomy" id="2763037"/>
    <lineage>
        <taxon>Bacteria</taxon>
        <taxon>Bacillati</taxon>
        <taxon>Bacillota</taxon>
        <taxon>Clostridia</taxon>
        <taxon>Eubacteriales</taxon>
        <taxon>Clostridiaceae</taxon>
        <taxon>Clostridium</taxon>
    </lineage>
</organism>
<keyword evidence="2" id="KW-0694">RNA-binding</keyword>
<evidence type="ECO:0000256" key="3">
    <source>
        <dbReference type="ARBA" id="ARBA00023015"/>
    </source>
</evidence>
<dbReference type="SUPFAM" id="SSF50151">
    <property type="entry name" value="SacY-like RNA-binding domain"/>
    <property type="match status" value="1"/>
</dbReference>
<dbReference type="SMART" id="SM01061">
    <property type="entry name" value="CAT_RBD"/>
    <property type="match status" value="1"/>
</dbReference>
<evidence type="ECO:0000259" key="7">
    <source>
        <dbReference type="PROSITE" id="PS51372"/>
    </source>
</evidence>
<dbReference type="InterPro" id="IPR001550">
    <property type="entry name" value="Transcrpt_antitermin_CS"/>
</dbReference>
<evidence type="ECO:0000256" key="5">
    <source>
        <dbReference type="ARBA" id="ARBA00023163"/>
    </source>
</evidence>
<reference evidence="8" key="1">
    <citation type="submission" date="2020-08" db="EMBL/GenBank/DDBJ databases">
        <title>Genome public.</title>
        <authorList>
            <person name="Liu C."/>
            <person name="Sun Q."/>
        </authorList>
    </citation>
    <scope>NUCLEOTIDE SEQUENCE</scope>
    <source>
        <strain evidence="8">NSJ-42</strain>
    </source>
</reference>
<comment type="similarity">
    <text evidence="6">Belongs to the transcriptional antiterminator BglG family.</text>
</comment>
<keyword evidence="4" id="KW-0010">Activator</keyword>
<evidence type="ECO:0000256" key="1">
    <source>
        <dbReference type="ARBA" id="ARBA00022737"/>
    </source>
</evidence>
<dbReference type="NCBIfam" id="NF046042">
    <property type="entry name" value="LicT"/>
    <property type="match status" value="1"/>
</dbReference>
<dbReference type="SUPFAM" id="SSF63520">
    <property type="entry name" value="PTS-regulatory domain, PRD"/>
    <property type="match status" value="2"/>
</dbReference>
<dbReference type="InterPro" id="IPR050661">
    <property type="entry name" value="BglG_antiterminators"/>
</dbReference>
<dbReference type="PANTHER" id="PTHR30185:SF15">
    <property type="entry name" value="CRYPTIC BETA-GLUCOSIDE BGL OPERON ANTITERMINATOR"/>
    <property type="match status" value="1"/>
</dbReference>
<evidence type="ECO:0000256" key="6">
    <source>
        <dbReference type="ARBA" id="ARBA00038510"/>
    </source>
</evidence>
<dbReference type="Proteomes" id="UP000662088">
    <property type="component" value="Unassembled WGS sequence"/>
</dbReference>
<dbReference type="InterPro" id="IPR036650">
    <property type="entry name" value="CAT_RNA-bd_dom_sf"/>
</dbReference>
<keyword evidence="9" id="KW-1185">Reference proteome</keyword>
<accession>A0A8I0AE33</accession>
<keyword evidence="1" id="KW-0677">Repeat</keyword>
<comment type="caution">
    <text evidence="8">The sequence shown here is derived from an EMBL/GenBank/DDBJ whole genome shotgun (WGS) entry which is preliminary data.</text>
</comment>
<keyword evidence="3" id="KW-0805">Transcription regulation</keyword>
<dbReference type="RefSeq" id="WP_186835139.1">
    <property type="nucleotide sequence ID" value="NZ_JACOOQ010000011.1"/>
</dbReference>
<feature type="domain" description="PRD" evidence="7">
    <location>
        <begin position="172"/>
        <end position="282"/>
    </location>
</feature>
<name>A0A8I0AE33_9CLOT</name>
<dbReference type="GO" id="GO:0045893">
    <property type="term" value="P:positive regulation of DNA-templated transcription"/>
    <property type="evidence" value="ECO:0007669"/>
    <property type="project" value="InterPro"/>
</dbReference>
<dbReference type="InterPro" id="IPR036634">
    <property type="entry name" value="PRD_sf"/>
</dbReference>
<evidence type="ECO:0000256" key="4">
    <source>
        <dbReference type="ARBA" id="ARBA00023159"/>
    </source>
</evidence>
<dbReference type="AlphaFoldDB" id="A0A8I0AE33"/>
<dbReference type="PROSITE" id="PS51372">
    <property type="entry name" value="PRD_2"/>
    <property type="match status" value="2"/>
</dbReference>
<dbReference type="EMBL" id="JACOOQ010000011">
    <property type="protein sequence ID" value="MBC5640338.1"/>
    <property type="molecule type" value="Genomic_DNA"/>
</dbReference>
<dbReference type="Gene3D" id="1.10.1790.10">
    <property type="entry name" value="PRD domain"/>
    <property type="match status" value="2"/>
</dbReference>
<dbReference type="Pfam" id="PF00874">
    <property type="entry name" value="PRD"/>
    <property type="match status" value="2"/>
</dbReference>
<sequence length="282" mass="32946">MIVEKVLNNNVVVSIEPKTRKEIILMGQGIAFGKKIGQEIDESKIEKRFMVEDKTLGDKIKKLINQIPEGVFELADEIISYASKELDTELDKQIYISLSDHIAFAIKRFKNNISLKNDLLNEIRRIHKKEFKVALWAVEYLNERLGIDLPEDEAGFIALHFVNAAYNRNTTESITSTKIIKEILQIIRLNYQLEFNEDDLNYDRLLTHLKYFTKRIITNSKDESTSDEIFAKIIENSYSEAYKCALKIKEYIENTYNYEVNEDEIIYLTMHIHRVVLAAREN</sequence>
<dbReference type="InterPro" id="IPR004341">
    <property type="entry name" value="CAT_RNA-bd_dom"/>
</dbReference>
<dbReference type="InterPro" id="IPR011608">
    <property type="entry name" value="PRD"/>
</dbReference>
<dbReference type="Gene3D" id="2.30.24.10">
    <property type="entry name" value="CAT RNA-binding domain"/>
    <property type="match status" value="1"/>
</dbReference>
<dbReference type="PROSITE" id="PS00654">
    <property type="entry name" value="PRD_1"/>
    <property type="match status" value="1"/>
</dbReference>
<protein>
    <submittedName>
        <fullName evidence="8">PRD domain-containing protein</fullName>
    </submittedName>
</protein>
<evidence type="ECO:0000313" key="9">
    <source>
        <dbReference type="Proteomes" id="UP000662088"/>
    </source>
</evidence>
<dbReference type="PANTHER" id="PTHR30185">
    <property type="entry name" value="CRYPTIC BETA-GLUCOSIDE BGL OPERON ANTITERMINATOR"/>
    <property type="match status" value="1"/>
</dbReference>
<dbReference type="GO" id="GO:0003723">
    <property type="term" value="F:RNA binding"/>
    <property type="evidence" value="ECO:0007669"/>
    <property type="project" value="UniProtKB-KW"/>
</dbReference>
<feature type="domain" description="PRD" evidence="7">
    <location>
        <begin position="66"/>
        <end position="171"/>
    </location>
</feature>
<dbReference type="Pfam" id="PF03123">
    <property type="entry name" value="CAT_RBD"/>
    <property type="match status" value="1"/>
</dbReference>
<evidence type="ECO:0000256" key="2">
    <source>
        <dbReference type="ARBA" id="ARBA00022884"/>
    </source>
</evidence>
<keyword evidence="5" id="KW-0804">Transcription</keyword>